<dbReference type="CDD" id="cd02980">
    <property type="entry name" value="TRX_Fd_family"/>
    <property type="match status" value="1"/>
</dbReference>
<sequence length="102" mass="11470">MKPKHHVFVCMNRRPEGHPRGSCQAAGSQGTFEAFNMELEKRGLFEQIFVTGTFCMGPCDRGPVAVVYPEGVWYGNVKPEDVSEIFDKHLTGGEPVERLRLM</sequence>
<reference evidence="1" key="1">
    <citation type="submission" date="2015-04" db="EMBL/GenBank/DDBJ databases">
        <authorList>
            <person name="Syromyatnikov M.Y."/>
            <person name="Popov V.N."/>
        </authorList>
    </citation>
    <scope>NUCLEOTIDE SEQUENCE</scope>
    <source>
        <strain evidence="1">MO-1</strain>
    </source>
</reference>
<evidence type="ECO:0000313" key="1">
    <source>
        <dbReference type="EMBL" id="CRH07676.1"/>
    </source>
</evidence>
<dbReference type="InterPro" id="IPR036249">
    <property type="entry name" value="Thioredoxin-like_sf"/>
</dbReference>
<name>A0A1S7LPH0_MAGMO</name>
<accession>A0A1S7LPH0</accession>
<dbReference type="EMBL" id="LO017727">
    <property type="protein sequence ID" value="CRH07676.1"/>
    <property type="molecule type" value="Genomic_DNA"/>
</dbReference>
<organism evidence="1">
    <name type="scientific">Magnetococcus massalia (strain MO-1)</name>
    <dbReference type="NCBI Taxonomy" id="451514"/>
    <lineage>
        <taxon>Bacteria</taxon>
        <taxon>Pseudomonadati</taxon>
        <taxon>Pseudomonadota</taxon>
        <taxon>Magnetococcia</taxon>
        <taxon>Magnetococcales</taxon>
        <taxon>Magnetococcaceae</taxon>
        <taxon>Magnetococcus</taxon>
    </lineage>
</organism>
<dbReference type="SUPFAM" id="SSF52833">
    <property type="entry name" value="Thioredoxin-like"/>
    <property type="match status" value="1"/>
</dbReference>
<dbReference type="Gene3D" id="3.40.30.10">
    <property type="entry name" value="Glutaredoxin"/>
    <property type="match status" value="1"/>
</dbReference>
<gene>
    <name evidence="1" type="primary">fdx</name>
    <name evidence="1" type="ORF">MAGMO_3540</name>
</gene>
<dbReference type="AlphaFoldDB" id="A0A1S7LPH0"/>
<protein>
    <submittedName>
        <fullName evidence="1">Ferredoxin, 2Fe-2S</fullName>
    </submittedName>
</protein>
<proteinExistence type="predicted"/>